<dbReference type="STRING" id="371042.NG99_19095"/>
<gene>
    <name evidence="1" type="ORF">NG99_19095</name>
</gene>
<evidence type="ECO:0000313" key="1">
    <source>
        <dbReference type="EMBL" id="KGT89442.1"/>
    </source>
</evidence>
<accession>A0A0A3YRL6</accession>
<dbReference type="Proteomes" id="UP000030351">
    <property type="component" value="Unassembled WGS sequence"/>
</dbReference>
<comment type="caution">
    <text evidence="1">The sequence shown here is derived from an EMBL/GenBank/DDBJ whole genome shotgun (WGS) entry which is preliminary data.</text>
</comment>
<proteinExistence type="predicted"/>
<dbReference type="RefSeq" id="WP_034896426.1">
    <property type="nucleotide sequence ID" value="NZ_JRUQ01000055.1"/>
</dbReference>
<dbReference type="AlphaFoldDB" id="A0A0A3YRL6"/>
<protein>
    <submittedName>
        <fullName evidence="1">Uncharacterized protein</fullName>
    </submittedName>
</protein>
<sequence length="154" mass="17455">MTNLEKAVCEFNCISKSMGYEITPPYTGEFIQYDFGRGIEHGQSDFWHQYYAFVSISNGLFADGHTFYGVNDSGDPETGKLIEFNQALEVMGLEDESMMGRIVIGGNNTDTFYYDTRSGKWESCDRIGTNNIWESCDTLAQLIETQNNMLKDSQ</sequence>
<name>A0A0A3YRL6_9GAMM</name>
<organism evidence="1 2">
    <name type="scientific">Erwinia typographi</name>
    <dbReference type="NCBI Taxonomy" id="371042"/>
    <lineage>
        <taxon>Bacteria</taxon>
        <taxon>Pseudomonadati</taxon>
        <taxon>Pseudomonadota</taxon>
        <taxon>Gammaproteobacteria</taxon>
        <taxon>Enterobacterales</taxon>
        <taxon>Erwiniaceae</taxon>
        <taxon>Erwinia</taxon>
    </lineage>
</organism>
<evidence type="ECO:0000313" key="2">
    <source>
        <dbReference type="Proteomes" id="UP000030351"/>
    </source>
</evidence>
<dbReference type="NCBIfam" id="NF038335">
    <property type="entry name" value="YPO0640_fam"/>
    <property type="match status" value="1"/>
</dbReference>
<dbReference type="eggNOG" id="ENOG5033WFJ">
    <property type="taxonomic scope" value="Bacteria"/>
</dbReference>
<keyword evidence="2" id="KW-1185">Reference proteome</keyword>
<reference evidence="1 2" key="1">
    <citation type="submission" date="2014-10" db="EMBL/GenBank/DDBJ databases">
        <title>Genome sequence of Erwinia typographi M043b.</title>
        <authorList>
            <person name="Chan K.-G."/>
            <person name="Tan W.-S."/>
        </authorList>
    </citation>
    <scope>NUCLEOTIDE SEQUENCE [LARGE SCALE GENOMIC DNA]</scope>
    <source>
        <strain evidence="1 2">M043b</strain>
    </source>
</reference>
<dbReference type="EMBL" id="JRUQ01000055">
    <property type="protein sequence ID" value="KGT89442.1"/>
    <property type="molecule type" value="Genomic_DNA"/>
</dbReference>